<dbReference type="Gene3D" id="3.40.50.300">
    <property type="entry name" value="P-loop containing nucleotide triphosphate hydrolases"/>
    <property type="match status" value="1"/>
</dbReference>
<keyword evidence="1" id="KW-0808">Transferase</keyword>
<organism evidence="1 2">
    <name type="scientific">Paenibacillus albus</name>
    <dbReference type="NCBI Taxonomy" id="2495582"/>
    <lineage>
        <taxon>Bacteria</taxon>
        <taxon>Bacillati</taxon>
        <taxon>Bacillota</taxon>
        <taxon>Bacilli</taxon>
        <taxon>Bacillales</taxon>
        <taxon>Paenibacillaceae</taxon>
        <taxon>Paenibacillus</taxon>
    </lineage>
</organism>
<keyword evidence="1" id="KW-0418">Kinase</keyword>
<gene>
    <name evidence="1" type="ORF">EJC50_18100</name>
</gene>
<reference evidence="2" key="1">
    <citation type="submission" date="2018-12" db="EMBL/GenBank/DDBJ databases">
        <title>Genome sequence of Peanibacillus sp.</title>
        <authorList>
            <person name="Subramani G."/>
            <person name="Srinivasan S."/>
            <person name="Kim M.K."/>
        </authorList>
    </citation>
    <scope>NUCLEOTIDE SEQUENCE [LARGE SCALE GENOMIC DNA]</scope>
    <source>
        <strain evidence="2">18JY67-1</strain>
    </source>
</reference>
<evidence type="ECO:0000313" key="2">
    <source>
        <dbReference type="Proteomes" id="UP000272528"/>
    </source>
</evidence>
<name>A0A3S9A6N7_9BACL</name>
<accession>A0A3S9A6N7</accession>
<keyword evidence="2" id="KW-1185">Reference proteome</keyword>
<dbReference type="RefSeq" id="WP_126017078.1">
    <property type="nucleotide sequence ID" value="NZ_CP034437.1"/>
</dbReference>
<dbReference type="SUPFAM" id="SSF52540">
    <property type="entry name" value="P-loop containing nucleoside triphosphate hydrolases"/>
    <property type="match status" value="1"/>
</dbReference>
<dbReference type="EMBL" id="CP034437">
    <property type="protein sequence ID" value="AZN41371.1"/>
    <property type="molecule type" value="Genomic_DNA"/>
</dbReference>
<protein>
    <submittedName>
        <fullName evidence="1">Nucleoside kinase</fullName>
    </submittedName>
</protein>
<proteinExistence type="predicted"/>
<dbReference type="Proteomes" id="UP000272528">
    <property type="component" value="Chromosome"/>
</dbReference>
<dbReference type="InterPro" id="IPR027417">
    <property type="entry name" value="P-loop_NTPase"/>
</dbReference>
<sequence length="216" mass="24343">MFNVCPACGEYRVDKIIQQSADGTYAICPECEHPHPFLQLPLFIVTGASGAGKSTLVLQLSKLANDFVVMESDILWDNRFNEPETSYRDYRETWLRMAKNIAQAGKPVVLCGTATPDQLEDCVERRYFSEIHYIALVCESGVLEERLKGRPAWRGSDSDGFIKGMIGFNQWFIEQGQAESMPRIVAIDTSHDTSQETARKVHELICEISFRSDVIA</sequence>
<evidence type="ECO:0000313" key="1">
    <source>
        <dbReference type="EMBL" id="AZN41371.1"/>
    </source>
</evidence>
<dbReference type="AlphaFoldDB" id="A0A3S9A6N7"/>
<dbReference type="KEGG" id="palb:EJC50_18100"/>
<dbReference type="OrthoDB" id="359078at2"/>
<dbReference type="GO" id="GO:0016301">
    <property type="term" value="F:kinase activity"/>
    <property type="evidence" value="ECO:0007669"/>
    <property type="project" value="UniProtKB-KW"/>
</dbReference>
<dbReference type="Pfam" id="PF13671">
    <property type="entry name" value="AAA_33"/>
    <property type="match status" value="1"/>
</dbReference>